<dbReference type="InterPro" id="IPR000994">
    <property type="entry name" value="Pept_M24"/>
</dbReference>
<protein>
    <submittedName>
        <fullName evidence="2">Aminopeptidase P family protein</fullName>
    </submittedName>
</protein>
<gene>
    <name evidence="2" type="ORF">H8S57_11365</name>
</gene>
<dbReference type="InterPro" id="IPR029149">
    <property type="entry name" value="Creatin/AminoP/Spt16_N"/>
</dbReference>
<keyword evidence="2" id="KW-0378">Hydrolase</keyword>
<organism evidence="2 3">
    <name type="scientific">Lawsonibacter hominis</name>
    <dbReference type="NCBI Taxonomy" id="2763053"/>
    <lineage>
        <taxon>Bacteria</taxon>
        <taxon>Bacillati</taxon>
        <taxon>Bacillota</taxon>
        <taxon>Clostridia</taxon>
        <taxon>Eubacteriales</taxon>
        <taxon>Oscillospiraceae</taxon>
        <taxon>Lawsonibacter</taxon>
    </lineage>
</organism>
<keyword evidence="3" id="KW-1185">Reference proteome</keyword>
<evidence type="ECO:0000313" key="2">
    <source>
        <dbReference type="EMBL" id="MBC5734321.1"/>
    </source>
</evidence>
<dbReference type="InterPro" id="IPR050659">
    <property type="entry name" value="Peptidase_M24B"/>
</dbReference>
<dbReference type="PANTHER" id="PTHR46112:SF2">
    <property type="entry name" value="XAA-PRO AMINOPEPTIDASE P-RELATED"/>
    <property type="match status" value="1"/>
</dbReference>
<dbReference type="Gene3D" id="3.90.230.10">
    <property type="entry name" value="Creatinase/methionine aminopeptidase superfamily"/>
    <property type="match status" value="1"/>
</dbReference>
<dbReference type="PANTHER" id="PTHR46112">
    <property type="entry name" value="AMINOPEPTIDASE"/>
    <property type="match status" value="1"/>
</dbReference>
<accession>A0A8J6J7N4</accession>
<dbReference type="SUPFAM" id="SSF53092">
    <property type="entry name" value="Creatinase/prolidase N-terminal domain"/>
    <property type="match status" value="1"/>
</dbReference>
<feature type="domain" description="Peptidase M24" evidence="1">
    <location>
        <begin position="180"/>
        <end position="388"/>
    </location>
</feature>
<keyword evidence="2" id="KW-0645">Protease</keyword>
<dbReference type="InterPro" id="IPR036005">
    <property type="entry name" value="Creatinase/aminopeptidase-like"/>
</dbReference>
<dbReference type="GO" id="GO:0004177">
    <property type="term" value="F:aminopeptidase activity"/>
    <property type="evidence" value="ECO:0007669"/>
    <property type="project" value="UniProtKB-KW"/>
</dbReference>
<dbReference type="RefSeq" id="WP_186908210.1">
    <property type="nucleotide sequence ID" value="NZ_JACOPP010000016.1"/>
</dbReference>
<dbReference type="Proteomes" id="UP000661435">
    <property type="component" value="Unassembled WGS sequence"/>
</dbReference>
<reference evidence="2" key="1">
    <citation type="submission" date="2020-08" db="EMBL/GenBank/DDBJ databases">
        <title>Genome public.</title>
        <authorList>
            <person name="Liu C."/>
            <person name="Sun Q."/>
        </authorList>
    </citation>
    <scope>NUCLEOTIDE SEQUENCE</scope>
    <source>
        <strain evidence="2">NSJ-51</strain>
    </source>
</reference>
<dbReference type="AlphaFoldDB" id="A0A8J6J7N4"/>
<dbReference type="EMBL" id="JACOPP010000016">
    <property type="protein sequence ID" value="MBC5734321.1"/>
    <property type="molecule type" value="Genomic_DNA"/>
</dbReference>
<comment type="caution">
    <text evidence="2">The sequence shown here is derived from an EMBL/GenBank/DDBJ whole genome shotgun (WGS) entry which is preliminary data.</text>
</comment>
<dbReference type="SUPFAM" id="SSF55920">
    <property type="entry name" value="Creatinase/aminopeptidase"/>
    <property type="match status" value="1"/>
</dbReference>
<evidence type="ECO:0000313" key="3">
    <source>
        <dbReference type="Proteomes" id="UP000661435"/>
    </source>
</evidence>
<name>A0A8J6J7N4_9FIRM</name>
<proteinExistence type="predicted"/>
<dbReference type="CDD" id="cd01066">
    <property type="entry name" value="APP_MetAP"/>
    <property type="match status" value="1"/>
</dbReference>
<dbReference type="Pfam" id="PF00557">
    <property type="entry name" value="Peptidase_M24"/>
    <property type="match status" value="1"/>
</dbReference>
<keyword evidence="2" id="KW-0031">Aminopeptidase</keyword>
<dbReference type="Gene3D" id="3.40.350.10">
    <property type="entry name" value="Creatinase/prolidase N-terminal domain"/>
    <property type="match status" value="1"/>
</dbReference>
<evidence type="ECO:0000259" key="1">
    <source>
        <dbReference type="Pfam" id="PF00557"/>
    </source>
</evidence>
<sequence length="407" mass="45312">MPFGTNGTDRYMGIDYDRMRKYRLARVREVMDKYQYGTLISWDAWNMRYMTGGFPTVPCRWSASMISMLCQGGEPLLSATTSFDPDDLKKVMPWLRKDHVTKDIGGGKLAFRPEEWKGFMDYVCRFIEDNGAVGKVVALDLPPAPAILKELFHERGYQVVIPTQAMYEMRMIKNPDEIACIKISAAIAEAAMSDIAREIHACVTENKLSSVGLRREYFMGSDEVLPVAVASGPRTNPMHNDFTDRMLVAGDLVNVSVDAATYCAYKTSLGRTFCVEKASQAQKDAYSVAYELMQKGISAIKPGNTTAHICAQWPKDPAFWGYSDMAACQHFAKGHGIGLVFQEAPFFSCAYNDATELRPGMVLALETWYGPRGADFGAGIKETVLVTETGCDVLTHYRSDQIIECQA</sequence>